<gene>
    <name evidence="4" type="primary">LOC118286256</name>
</gene>
<evidence type="ECO:0000313" key="4">
    <source>
        <dbReference type="Ensembl" id="ENSSMAP00000032944.2"/>
    </source>
</evidence>
<feature type="chain" id="PRO_5034683340" description="Saposin B-type domain-containing protein" evidence="2">
    <location>
        <begin position="23"/>
        <end position="154"/>
    </location>
</feature>
<dbReference type="SUPFAM" id="SSF47862">
    <property type="entry name" value="Saposin"/>
    <property type="match status" value="1"/>
</dbReference>
<dbReference type="InterPro" id="IPR011001">
    <property type="entry name" value="Saposin-like"/>
</dbReference>
<sequence length="154" mass="17096">METSSILLVCILVTCSVWTVHGRSLEINIDDQEQVDVAISVEAGKLPGKCWACKWALNKVKKVMGPNVTSEGVKSKLNIVCNEIGLLKSLCRKFVNSHIWELVEELSTTDDVRTICVNTGACEPKQLSHLLFYPKQEEREEAQGESKCDTINCG</sequence>
<evidence type="ECO:0000259" key="3">
    <source>
        <dbReference type="PROSITE" id="PS50015"/>
    </source>
</evidence>
<evidence type="ECO:0000313" key="5">
    <source>
        <dbReference type="Proteomes" id="UP000694558"/>
    </source>
</evidence>
<dbReference type="Proteomes" id="UP000694558">
    <property type="component" value="Chromosome 17"/>
</dbReference>
<keyword evidence="1" id="KW-1015">Disulfide bond</keyword>
<reference evidence="4" key="1">
    <citation type="submission" date="2023-05" db="EMBL/GenBank/DDBJ databases">
        <title>High-quality long-read genome of Scophthalmus maximus.</title>
        <authorList>
            <person name="Lien S."/>
            <person name="Martinez P."/>
        </authorList>
    </citation>
    <scope>NUCLEOTIDE SEQUENCE [LARGE SCALE GENOMIC DNA]</scope>
</reference>
<dbReference type="InterPro" id="IPR038847">
    <property type="entry name" value="Granulysin-like"/>
</dbReference>
<accession>A0A8D3BEJ8</accession>
<evidence type="ECO:0000256" key="1">
    <source>
        <dbReference type="ARBA" id="ARBA00023157"/>
    </source>
</evidence>
<dbReference type="PANTHER" id="PTHR15541">
    <property type="entry name" value="GRANULYSIN RELATED"/>
    <property type="match status" value="1"/>
</dbReference>
<feature type="domain" description="Saposin B-type" evidence="3">
    <location>
        <begin position="46"/>
        <end position="126"/>
    </location>
</feature>
<dbReference type="GO" id="GO:0042742">
    <property type="term" value="P:defense response to bacterium"/>
    <property type="evidence" value="ECO:0007669"/>
    <property type="project" value="InterPro"/>
</dbReference>
<reference evidence="4" key="2">
    <citation type="submission" date="2025-08" db="UniProtKB">
        <authorList>
            <consortium name="Ensembl"/>
        </authorList>
    </citation>
    <scope>IDENTIFICATION</scope>
</reference>
<feature type="signal peptide" evidence="2">
    <location>
        <begin position="1"/>
        <end position="22"/>
    </location>
</feature>
<organism evidence="4 5">
    <name type="scientific">Scophthalmus maximus</name>
    <name type="common">Turbot</name>
    <name type="synonym">Psetta maxima</name>
    <dbReference type="NCBI Taxonomy" id="52904"/>
    <lineage>
        <taxon>Eukaryota</taxon>
        <taxon>Metazoa</taxon>
        <taxon>Chordata</taxon>
        <taxon>Craniata</taxon>
        <taxon>Vertebrata</taxon>
        <taxon>Euteleostomi</taxon>
        <taxon>Actinopterygii</taxon>
        <taxon>Neopterygii</taxon>
        <taxon>Teleostei</taxon>
        <taxon>Neoteleostei</taxon>
        <taxon>Acanthomorphata</taxon>
        <taxon>Carangaria</taxon>
        <taxon>Pleuronectiformes</taxon>
        <taxon>Pleuronectoidei</taxon>
        <taxon>Scophthalmidae</taxon>
        <taxon>Scophthalmus</taxon>
    </lineage>
</organism>
<keyword evidence="2" id="KW-0732">Signal</keyword>
<dbReference type="PROSITE" id="PS50015">
    <property type="entry name" value="SAP_B"/>
    <property type="match status" value="1"/>
</dbReference>
<dbReference type="SMART" id="SM00741">
    <property type="entry name" value="SapB"/>
    <property type="match status" value="1"/>
</dbReference>
<dbReference type="Ensembl" id="ENSSMAT00000033354.2">
    <property type="protein sequence ID" value="ENSSMAP00000032944.2"/>
    <property type="gene ID" value="ENSSMAG00000020206.2"/>
</dbReference>
<evidence type="ECO:0000256" key="2">
    <source>
        <dbReference type="SAM" id="SignalP"/>
    </source>
</evidence>
<proteinExistence type="predicted"/>
<dbReference type="PANTHER" id="PTHR15541:SF2">
    <property type="entry name" value="GRANULYSIN"/>
    <property type="match status" value="1"/>
</dbReference>
<dbReference type="InterPro" id="IPR008139">
    <property type="entry name" value="SaposinB_dom"/>
</dbReference>
<dbReference type="AlphaFoldDB" id="A0A8D3BEJ8"/>
<dbReference type="GeneTree" id="ENSGT00940000158591"/>
<protein>
    <recommendedName>
        <fullName evidence="3">Saposin B-type domain-containing protein</fullName>
    </recommendedName>
</protein>
<dbReference type="Gene3D" id="1.10.225.10">
    <property type="entry name" value="Saposin-like"/>
    <property type="match status" value="1"/>
</dbReference>
<name>A0A8D3BEJ8_SCOMX</name>